<proteinExistence type="predicted"/>
<name>A0A9W7A840_9STRA</name>
<evidence type="ECO:0000313" key="3">
    <source>
        <dbReference type="Proteomes" id="UP001165122"/>
    </source>
</evidence>
<keyword evidence="3" id="KW-1185">Reference proteome</keyword>
<protein>
    <submittedName>
        <fullName evidence="2">Uncharacterized protein</fullName>
    </submittedName>
</protein>
<evidence type="ECO:0000313" key="2">
    <source>
        <dbReference type="EMBL" id="GMH65160.1"/>
    </source>
</evidence>
<organism evidence="2 3">
    <name type="scientific">Triparma laevis f. longispina</name>
    <dbReference type="NCBI Taxonomy" id="1714387"/>
    <lineage>
        <taxon>Eukaryota</taxon>
        <taxon>Sar</taxon>
        <taxon>Stramenopiles</taxon>
        <taxon>Ochrophyta</taxon>
        <taxon>Bolidophyceae</taxon>
        <taxon>Parmales</taxon>
        <taxon>Triparmaceae</taxon>
        <taxon>Triparma</taxon>
    </lineage>
</organism>
<dbReference type="AlphaFoldDB" id="A0A9W7A840"/>
<sequence length="152" mass="17290">MDVELKETKAELKAYKAARKEHKAQTEAAREKISSVINALNQKKEALKEPRHDLPFHPSTRHFDSRRKKDFIKNIHSTPALTEDEQNMIGVYYFSRAAGSFLGQAIRVLVNVKMLVDEEGRRTFIVAFAPLNTYDGTHHEVSGEVENALLVN</sequence>
<gene>
    <name evidence="2" type="ORF">TrLO_g5223</name>
</gene>
<keyword evidence="1" id="KW-0175">Coiled coil</keyword>
<dbReference type="Proteomes" id="UP001165122">
    <property type="component" value="Unassembled WGS sequence"/>
</dbReference>
<dbReference type="EMBL" id="BRXW01000549">
    <property type="protein sequence ID" value="GMH65160.1"/>
    <property type="molecule type" value="Genomic_DNA"/>
</dbReference>
<comment type="caution">
    <text evidence="2">The sequence shown here is derived from an EMBL/GenBank/DDBJ whole genome shotgun (WGS) entry which is preliminary data.</text>
</comment>
<evidence type="ECO:0000256" key="1">
    <source>
        <dbReference type="SAM" id="Coils"/>
    </source>
</evidence>
<reference evidence="3" key="1">
    <citation type="journal article" date="2023" name="Commun. Biol.">
        <title>Genome analysis of Parmales, the sister group of diatoms, reveals the evolutionary specialization of diatoms from phago-mixotrophs to photoautotrophs.</title>
        <authorList>
            <person name="Ban H."/>
            <person name="Sato S."/>
            <person name="Yoshikawa S."/>
            <person name="Yamada K."/>
            <person name="Nakamura Y."/>
            <person name="Ichinomiya M."/>
            <person name="Sato N."/>
            <person name="Blanc-Mathieu R."/>
            <person name="Endo H."/>
            <person name="Kuwata A."/>
            <person name="Ogata H."/>
        </authorList>
    </citation>
    <scope>NUCLEOTIDE SEQUENCE [LARGE SCALE GENOMIC DNA]</scope>
    <source>
        <strain evidence="3">NIES 3700</strain>
    </source>
</reference>
<accession>A0A9W7A840</accession>
<feature type="coiled-coil region" evidence="1">
    <location>
        <begin position="5"/>
        <end position="32"/>
    </location>
</feature>